<dbReference type="PANTHER" id="PTHR24567:SF74">
    <property type="entry name" value="HTH-TYPE TRANSCRIPTIONAL REGULATOR ARCR"/>
    <property type="match status" value="1"/>
</dbReference>
<sequence length="396" mass="44663">MLQLSFVNFRKGSYLVVEGKAESDRFFIIQSGNVRCFKATDAPGGPIKLLGPGDFVGVIPCMSGHSQIETVIAITDVTGISVRRDQYPELIMRNTPVAMKIIRTFANGMRSMNETLTKLTLNNVVADTPEHIFDVADYYDKAGFSDIAVYAYYQYLKACPRGLNAGRAKERFIVLKERTHAVYFESTPDLMRVYPKSTMIFSESQNGPDMFIIQEGQVKISKVVDGNEVTLAMLKKGDMFGEMALLENKPRSASAIAHEPCKLMAVNRQNFDLMVATQPQLISRLTTMLADRLWSMYRQIDNANLHDPLHKLIDILALQVEKTKINLSQQNVQYQTDLTPYDLANMCGLPKEQQAESLIRLQSDSHVRFINGKILVPDCRELVKQAAFYRKQNNNA</sequence>
<dbReference type="eggNOG" id="COG0664">
    <property type="taxonomic scope" value="Bacteria"/>
</dbReference>
<dbReference type="SMART" id="SM00100">
    <property type="entry name" value="cNMP"/>
    <property type="match status" value="2"/>
</dbReference>
<organism evidence="2 4">
    <name type="scientific">Treponema socranskii subsp. socranskii VPI DR56BR1116 = ATCC 35536</name>
    <dbReference type="NCBI Taxonomy" id="1125725"/>
    <lineage>
        <taxon>Bacteria</taxon>
        <taxon>Pseudomonadati</taxon>
        <taxon>Spirochaetota</taxon>
        <taxon>Spirochaetia</taxon>
        <taxon>Spirochaetales</taxon>
        <taxon>Treponemataceae</taxon>
        <taxon>Treponema</taxon>
    </lineage>
</organism>
<protein>
    <submittedName>
        <fullName evidence="2">Cyclic nucleotide-binding domain protein</fullName>
    </submittedName>
</protein>
<name>U2MTQ5_TRESO</name>
<dbReference type="PROSITE" id="PS50042">
    <property type="entry name" value="CNMP_BINDING_3"/>
    <property type="match status" value="2"/>
</dbReference>
<dbReference type="EMBL" id="AVQI01000050">
    <property type="protein sequence ID" value="ERK02619.1"/>
    <property type="molecule type" value="Genomic_DNA"/>
</dbReference>
<dbReference type="InterPro" id="IPR000595">
    <property type="entry name" value="cNMP-bd_dom"/>
</dbReference>
<dbReference type="PANTHER" id="PTHR24567">
    <property type="entry name" value="CRP FAMILY TRANSCRIPTIONAL REGULATORY PROTEIN"/>
    <property type="match status" value="1"/>
</dbReference>
<dbReference type="EMBL" id="AUZJ01000009">
    <property type="protein sequence ID" value="ERF61524.1"/>
    <property type="molecule type" value="Genomic_DNA"/>
</dbReference>
<evidence type="ECO:0000313" key="4">
    <source>
        <dbReference type="Proteomes" id="UP000016412"/>
    </source>
</evidence>
<evidence type="ECO:0000313" key="2">
    <source>
        <dbReference type="EMBL" id="ERF61524.1"/>
    </source>
</evidence>
<dbReference type="Proteomes" id="UP000016412">
    <property type="component" value="Unassembled WGS sequence"/>
</dbReference>
<dbReference type="STRING" id="1125725.HMPREF1325_2330"/>
<feature type="domain" description="Cyclic nucleotide-binding" evidence="1">
    <location>
        <begin position="1"/>
        <end position="108"/>
    </location>
</feature>
<dbReference type="Proteomes" id="UP000016646">
    <property type="component" value="Unassembled WGS sequence"/>
</dbReference>
<evidence type="ECO:0000313" key="5">
    <source>
        <dbReference type="Proteomes" id="UP000016646"/>
    </source>
</evidence>
<dbReference type="PATRIC" id="fig|1125725.3.peg.394"/>
<keyword evidence="5" id="KW-1185">Reference proteome</keyword>
<dbReference type="GO" id="GO:0003700">
    <property type="term" value="F:DNA-binding transcription factor activity"/>
    <property type="evidence" value="ECO:0007669"/>
    <property type="project" value="TreeGrafter"/>
</dbReference>
<comment type="caution">
    <text evidence="2">The sequence shown here is derived from an EMBL/GenBank/DDBJ whole genome shotgun (WGS) entry which is preliminary data.</text>
</comment>
<dbReference type="InterPro" id="IPR050397">
    <property type="entry name" value="Env_Response_Regulators"/>
</dbReference>
<dbReference type="PROSITE" id="PS00889">
    <property type="entry name" value="CNMP_BINDING_2"/>
    <property type="match status" value="1"/>
</dbReference>
<dbReference type="OrthoDB" id="305756at2"/>
<dbReference type="SUPFAM" id="SSF51206">
    <property type="entry name" value="cAMP-binding domain-like"/>
    <property type="match status" value="2"/>
</dbReference>
<gene>
    <name evidence="3" type="ORF">HMPREF0860_0082</name>
    <name evidence="2" type="ORF">HMPREF1325_2330</name>
</gene>
<accession>U2MTQ5</accession>
<reference evidence="4 5" key="1">
    <citation type="submission" date="2013-08" db="EMBL/GenBank/DDBJ databases">
        <authorList>
            <person name="Durkin A.S."/>
            <person name="Haft D.R."/>
            <person name="McCorrison J."/>
            <person name="Torralba M."/>
            <person name="Gillis M."/>
            <person name="Haft D.H."/>
            <person name="Methe B."/>
            <person name="Sutton G."/>
            <person name="Nelson K.E."/>
        </authorList>
    </citation>
    <scope>NUCLEOTIDE SEQUENCE [LARGE SCALE GENOMIC DNA]</scope>
    <source>
        <strain evidence="3 5">ATCC 35536</strain>
        <strain evidence="2 4">VPI DR56BR1116</strain>
    </source>
</reference>
<dbReference type="InterPro" id="IPR018490">
    <property type="entry name" value="cNMP-bd_dom_sf"/>
</dbReference>
<dbReference type="AlphaFoldDB" id="U2MTQ5"/>
<dbReference type="InterPro" id="IPR018488">
    <property type="entry name" value="cNMP-bd_CS"/>
</dbReference>
<dbReference type="RefSeq" id="WP_021329401.1">
    <property type="nucleotide sequence ID" value="NZ_AUZJ01000009.1"/>
</dbReference>
<evidence type="ECO:0000313" key="3">
    <source>
        <dbReference type="EMBL" id="ERK02619.1"/>
    </source>
</evidence>
<dbReference type="Pfam" id="PF00027">
    <property type="entry name" value="cNMP_binding"/>
    <property type="match status" value="2"/>
</dbReference>
<dbReference type="Gene3D" id="2.60.120.10">
    <property type="entry name" value="Jelly Rolls"/>
    <property type="match status" value="2"/>
</dbReference>
<proteinExistence type="predicted"/>
<feature type="domain" description="Cyclic nucleotide-binding" evidence="1">
    <location>
        <begin position="194"/>
        <end position="292"/>
    </location>
</feature>
<dbReference type="GO" id="GO:0005829">
    <property type="term" value="C:cytosol"/>
    <property type="evidence" value="ECO:0007669"/>
    <property type="project" value="TreeGrafter"/>
</dbReference>
<evidence type="ECO:0000259" key="1">
    <source>
        <dbReference type="PROSITE" id="PS50042"/>
    </source>
</evidence>
<dbReference type="InterPro" id="IPR014710">
    <property type="entry name" value="RmlC-like_jellyroll"/>
</dbReference>
<dbReference type="CDD" id="cd00038">
    <property type="entry name" value="CAP_ED"/>
    <property type="match status" value="2"/>
</dbReference>